<dbReference type="GO" id="GO:0005634">
    <property type="term" value="C:nucleus"/>
    <property type="evidence" value="ECO:0007669"/>
    <property type="project" value="TreeGrafter"/>
</dbReference>
<dbReference type="EC" id="2.7.11.1" evidence="4"/>
<dbReference type="AlphaFoldDB" id="A0A9W9FIF1"/>
<evidence type="ECO:0000256" key="4">
    <source>
        <dbReference type="ARBA" id="ARBA00012513"/>
    </source>
</evidence>
<dbReference type="Gene3D" id="1.10.510.10">
    <property type="entry name" value="Transferase(Phosphotransferase) domain 1"/>
    <property type="match status" value="1"/>
</dbReference>
<comment type="subunit">
    <text evidence="3">Component of the EKC/KEOPS complex composed of at least BUD32, CGI121, GON7, KAE1 and PCC1; the whole complex dimerizes.</text>
</comment>
<dbReference type="InterPro" id="IPR000719">
    <property type="entry name" value="Prot_kinase_dom"/>
</dbReference>
<dbReference type="GO" id="GO:0000781">
    <property type="term" value="C:chromosome, telomeric region"/>
    <property type="evidence" value="ECO:0007669"/>
    <property type="project" value="UniProtKB-SubCell"/>
</dbReference>
<dbReference type="PROSITE" id="PS00109">
    <property type="entry name" value="PROTEIN_KINASE_TYR"/>
    <property type="match status" value="1"/>
</dbReference>
<sequence length="372" mass="42424">MLLYLWRCCSAVRELFSGCFSWMTYRLVSRINELIFSIPEESDDLEQCQRPFSKNDHPAVAKTNSLAFSENHQPGLPNEEADPILYEPHLMETVGQGSASLIARMRPGVVLKYPRYMWWHAEAMGNHPFVQDVKRSFEVEEKILDLLGTHPRIIRYVCPKVQRLNVLICLSCSYIGVSDEPRGLLLGEASEGNLQTYIDQYYHDVDLPLRLKWCFQAAEAVHYIHEKGVIHSDLRPENFLLHSDSNGKLDLLLCDFGGSTSGDVDGGHLPDPGFFNPSRPWVSTEAVDIFSLGSIFYTVMTGHWPYKSPGPFKSMAEKYDYEEMVDDLFSRQQYPPVDYIVCGSLIQGCWTERYNDVGALIQDLTCLSAEMR</sequence>
<dbReference type="Pfam" id="PF00069">
    <property type="entry name" value="Pkinase"/>
    <property type="match status" value="1"/>
</dbReference>
<name>A0A9W9FIF1_9EURO</name>
<feature type="domain" description="Protein kinase" evidence="12">
    <location>
        <begin position="88"/>
        <end position="372"/>
    </location>
</feature>
<evidence type="ECO:0000256" key="5">
    <source>
        <dbReference type="ARBA" id="ARBA00013948"/>
    </source>
</evidence>
<dbReference type="GO" id="GO:0005737">
    <property type="term" value="C:cytoplasm"/>
    <property type="evidence" value="ECO:0007669"/>
    <property type="project" value="TreeGrafter"/>
</dbReference>
<evidence type="ECO:0000256" key="8">
    <source>
        <dbReference type="ARBA" id="ARBA00030980"/>
    </source>
</evidence>
<evidence type="ECO:0000256" key="7">
    <source>
        <dbReference type="ARBA" id="ARBA00022895"/>
    </source>
</evidence>
<keyword evidence="7" id="KW-0158">Chromosome</keyword>
<dbReference type="GO" id="GO:0004674">
    <property type="term" value="F:protein serine/threonine kinase activity"/>
    <property type="evidence" value="ECO:0007669"/>
    <property type="project" value="UniProtKB-EC"/>
</dbReference>
<dbReference type="OrthoDB" id="1668230at2759"/>
<comment type="catalytic activity">
    <reaction evidence="11">
        <text>L-seryl-[protein] + ATP = O-phospho-L-seryl-[protein] + ADP + H(+)</text>
        <dbReference type="Rhea" id="RHEA:17989"/>
        <dbReference type="Rhea" id="RHEA-COMP:9863"/>
        <dbReference type="Rhea" id="RHEA-COMP:11604"/>
        <dbReference type="ChEBI" id="CHEBI:15378"/>
        <dbReference type="ChEBI" id="CHEBI:29999"/>
        <dbReference type="ChEBI" id="CHEBI:30616"/>
        <dbReference type="ChEBI" id="CHEBI:83421"/>
        <dbReference type="ChEBI" id="CHEBI:456216"/>
        <dbReference type="EC" id="2.7.11.1"/>
    </reaction>
</comment>
<organism evidence="13 14">
    <name type="scientific">Penicillium angulare</name>
    <dbReference type="NCBI Taxonomy" id="116970"/>
    <lineage>
        <taxon>Eukaryota</taxon>
        <taxon>Fungi</taxon>
        <taxon>Dikarya</taxon>
        <taxon>Ascomycota</taxon>
        <taxon>Pezizomycotina</taxon>
        <taxon>Eurotiomycetes</taxon>
        <taxon>Eurotiomycetidae</taxon>
        <taxon>Eurotiales</taxon>
        <taxon>Aspergillaceae</taxon>
        <taxon>Penicillium</taxon>
    </lineage>
</organism>
<dbReference type="SUPFAM" id="SSF56112">
    <property type="entry name" value="Protein kinase-like (PK-like)"/>
    <property type="match status" value="1"/>
</dbReference>
<evidence type="ECO:0000256" key="1">
    <source>
        <dbReference type="ARBA" id="ARBA00003747"/>
    </source>
</evidence>
<evidence type="ECO:0000256" key="3">
    <source>
        <dbReference type="ARBA" id="ARBA00011534"/>
    </source>
</evidence>
<evidence type="ECO:0000256" key="6">
    <source>
        <dbReference type="ARBA" id="ARBA00019973"/>
    </source>
</evidence>
<dbReference type="GO" id="GO:0005524">
    <property type="term" value="F:ATP binding"/>
    <property type="evidence" value="ECO:0007669"/>
    <property type="project" value="InterPro"/>
</dbReference>
<dbReference type="SMART" id="SM00220">
    <property type="entry name" value="S_TKc"/>
    <property type="match status" value="1"/>
</dbReference>
<evidence type="ECO:0000313" key="14">
    <source>
        <dbReference type="Proteomes" id="UP001149165"/>
    </source>
</evidence>
<dbReference type="PANTHER" id="PTHR44167:SF24">
    <property type="entry name" value="SERINE_THREONINE-PROTEIN KINASE CHK2"/>
    <property type="match status" value="1"/>
</dbReference>
<keyword evidence="7" id="KW-0779">Telomere</keyword>
<dbReference type="PROSITE" id="PS50011">
    <property type="entry name" value="PROTEIN_KINASE_DOM"/>
    <property type="match status" value="1"/>
</dbReference>
<gene>
    <name evidence="13" type="ORF">N7456_006833</name>
</gene>
<keyword evidence="14" id="KW-1185">Reference proteome</keyword>
<evidence type="ECO:0000313" key="13">
    <source>
        <dbReference type="EMBL" id="KAJ5100781.1"/>
    </source>
</evidence>
<reference evidence="13" key="1">
    <citation type="submission" date="2022-11" db="EMBL/GenBank/DDBJ databases">
        <authorList>
            <person name="Petersen C."/>
        </authorList>
    </citation>
    <scope>NUCLEOTIDE SEQUENCE</scope>
    <source>
        <strain evidence="13">IBT 30069</strain>
    </source>
</reference>
<proteinExistence type="predicted"/>
<accession>A0A9W9FIF1</accession>
<dbReference type="EMBL" id="JAPQKH010000004">
    <property type="protein sequence ID" value="KAJ5100781.1"/>
    <property type="molecule type" value="Genomic_DNA"/>
</dbReference>
<comment type="subcellular location">
    <subcellularLocation>
        <location evidence="2">Chromosome</location>
        <location evidence="2">Telomere</location>
    </subcellularLocation>
</comment>
<comment type="catalytic activity">
    <reaction evidence="10">
        <text>L-threonyl-[protein] + ATP = O-phospho-L-threonyl-[protein] + ADP + H(+)</text>
        <dbReference type="Rhea" id="RHEA:46608"/>
        <dbReference type="Rhea" id="RHEA-COMP:11060"/>
        <dbReference type="Rhea" id="RHEA-COMP:11605"/>
        <dbReference type="ChEBI" id="CHEBI:15378"/>
        <dbReference type="ChEBI" id="CHEBI:30013"/>
        <dbReference type="ChEBI" id="CHEBI:30616"/>
        <dbReference type="ChEBI" id="CHEBI:61977"/>
        <dbReference type="ChEBI" id="CHEBI:456216"/>
        <dbReference type="EC" id="2.7.11.1"/>
    </reaction>
</comment>
<protein>
    <recommendedName>
        <fullName evidence="6">EKC/KEOPS complex subunit BUD32</fullName>
        <ecNumber evidence="4">2.7.11.1</ecNumber>
    </recommendedName>
    <alternativeName>
        <fullName evidence="8 9">Atypical Serine/threonine protein kinase BUD32</fullName>
    </alternativeName>
    <alternativeName>
        <fullName evidence="5">EKC/KEOPS complex subunit bud32</fullName>
    </alternativeName>
</protein>
<dbReference type="InterPro" id="IPR008266">
    <property type="entry name" value="Tyr_kinase_AS"/>
</dbReference>
<comment type="caution">
    <text evidence="13">The sequence shown here is derived from an EMBL/GenBank/DDBJ whole genome shotgun (WGS) entry which is preliminary data.</text>
</comment>
<dbReference type="GO" id="GO:0044773">
    <property type="term" value="P:mitotic DNA damage checkpoint signaling"/>
    <property type="evidence" value="ECO:0007669"/>
    <property type="project" value="TreeGrafter"/>
</dbReference>
<evidence type="ECO:0000259" key="12">
    <source>
        <dbReference type="PROSITE" id="PS50011"/>
    </source>
</evidence>
<evidence type="ECO:0000256" key="2">
    <source>
        <dbReference type="ARBA" id="ARBA00004574"/>
    </source>
</evidence>
<evidence type="ECO:0000256" key="11">
    <source>
        <dbReference type="ARBA" id="ARBA00048679"/>
    </source>
</evidence>
<dbReference type="CDD" id="cd00180">
    <property type="entry name" value="PKc"/>
    <property type="match status" value="1"/>
</dbReference>
<dbReference type="PANTHER" id="PTHR44167">
    <property type="entry name" value="OVARIAN-SPECIFIC SERINE/THREONINE-PROTEIN KINASE LOK-RELATED"/>
    <property type="match status" value="1"/>
</dbReference>
<evidence type="ECO:0000256" key="10">
    <source>
        <dbReference type="ARBA" id="ARBA00047899"/>
    </source>
</evidence>
<comment type="function">
    <text evidence="1">Component of the EKC/KEOPS complex that is required for the formation of a threonylcarbamoyl group on adenosine at position 37 (t(6)A37) in tRNAs that read codons beginning with adenine. The complex is probably involved in the transfer of the threonylcarbamoyl moiety of threonylcarbamoyl-AMP (TC-AMP) to the N6 group of A37. BUD32 has ATPase activity in the context of the EKC/KEOPS complex and likely plays a supporting role to the catalytic subunit KAE1. The EKC/KEOPS complex also promotes both telomere uncapping and telomere elongation. The complex is required for efficient recruitment of transcriptional coactivators.</text>
</comment>
<dbReference type="InterPro" id="IPR011009">
    <property type="entry name" value="Kinase-like_dom_sf"/>
</dbReference>
<reference evidence="13" key="2">
    <citation type="journal article" date="2023" name="IMA Fungus">
        <title>Comparative genomic study of the Penicillium genus elucidates a diverse pangenome and 15 lateral gene transfer events.</title>
        <authorList>
            <person name="Petersen C."/>
            <person name="Sorensen T."/>
            <person name="Nielsen M.R."/>
            <person name="Sondergaard T.E."/>
            <person name="Sorensen J.L."/>
            <person name="Fitzpatrick D.A."/>
            <person name="Frisvad J.C."/>
            <person name="Nielsen K.L."/>
        </authorList>
    </citation>
    <scope>NUCLEOTIDE SEQUENCE</scope>
    <source>
        <strain evidence="13">IBT 30069</strain>
    </source>
</reference>
<evidence type="ECO:0000256" key="9">
    <source>
        <dbReference type="ARBA" id="ARBA00033194"/>
    </source>
</evidence>
<dbReference type="Proteomes" id="UP001149165">
    <property type="component" value="Unassembled WGS sequence"/>
</dbReference>